<gene>
    <name evidence="1" type="ORF">KIN20_000689</name>
</gene>
<evidence type="ECO:0000313" key="2">
    <source>
        <dbReference type="Proteomes" id="UP001196413"/>
    </source>
</evidence>
<protein>
    <submittedName>
        <fullName evidence="1">Uncharacterized protein</fullName>
    </submittedName>
</protein>
<proteinExistence type="predicted"/>
<dbReference type="Proteomes" id="UP001196413">
    <property type="component" value="Unassembled WGS sequence"/>
</dbReference>
<dbReference type="AlphaFoldDB" id="A0AAD5LWH8"/>
<name>A0AAD5LWH8_PARTN</name>
<keyword evidence="2" id="KW-1185">Reference proteome</keyword>
<accession>A0AAD5LWH8</accession>
<evidence type="ECO:0000313" key="1">
    <source>
        <dbReference type="EMBL" id="KAJ1346023.1"/>
    </source>
</evidence>
<organism evidence="1 2">
    <name type="scientific">Parelaphostrongylus tenuis</name>
    <name type="common">Meningeal worm</name>
    <dbReference type="NCBI Taxonomy" id="148309"/>
    <lineage>
        <taxon>Eukaryota</taxon>
        <taxon>Metazoa</taxon>
        <taxon>Ecdysozoa</taxon>
        <taxon>Nematoda</taxon>
        <taxon>Chromadorea</taxon>
        <taxon>Rhabditida</taxon>
        <taxon>Rhabditina</taxon>
        <taxon>Rhabditomorpha</taxon>
        <taxon>Strongyloidea</taxon>
        <taxon>Metastrongylidae</taxon>
        <taxon>Parelaphostrongylus</taxon>
    </lineage>
</organism>
<sequence>MDKLACTIPRFTAVQSENKLKSRIGAAQKPAYFPDGKLLVHFIVCSLWKHSGVDNHGRDES</sequence>
<dbReference type="EMBL" id="JAHQIW010000101">
    <property type="protein sequence ID" value="KAJ1346023.1"/>
    <property type="molecule type" value="Genomic_DNA"/>
</dbReference>
<reference evidence="1" key="1">
    <citation type="submission" date="2021-06" db="EMBL/GenBank/DDBJ databases">
        <title>Parelaphostrongylus tenuis whole genome reference sequence.</title>
        <authorList>
            <person name="Garwood T.J."/>
            <person name="Larsen P.A."/>
            <person name="Fountain-Jones N.M."/>
            <person name="Garbe J.R."/>
            <person name="Macchietto M.G."/>
            <person name="Kania S.A."/>
            <person name="Gerhold R.W."/>
            <person name="Richards J.E."/>
            <person name="Wolf T.M."/>
        </authorList>
    </citation>
    <scope>NUCLEOTIDE SEQUENCE</scope>
    <source>
        <strain evidence="1">MNPRO001-30</strain>
        <tissue evidence="1">Meninges</tissue>
    </source>
</reference>
<comment type="caution">
    <text evidence="1">The sequence shown here is derived from an EMBL/GenBank/DDBJ whole genome shotgun (WGS) entry which is preliminary data.</text>
</comment>